<gene>
    <name evidence="2" type="ORF">M408DRAFT_76876</name>
</gene>
<dbReference type="PANTHER" id="PTHR35204:SF1">
    <property type="entry name" value="ENTEROTOXIN"/>
    <property type="match status" value="1"/>
</dbReference>
<evidence type="ECO:0000313" key="2">
    <source>
        <dbReference type="EMBL" id="KIM23799.1"/>
    </source>
</evidence>
<evidence type="ECO:0000313" key="3">
    <source>
        <dbReference type="Proteomes" id="UP000054097"/>
    </source>
</evidence>
<sequence length="403" mass="45642">MSAALTPTGTLDSQHILLYGEARDDSQSVWDEYGRGADLCAWGQPLGVEGFVRTNAGFELLWCDFDTGLQFSQNLNVSDWWTAMSGQPLKQAPWGKNPRPPTRGPSDPPNCPYEERCPPDRSRGAPFWSYTAWEWLRAATEVYGGAGEERVILDTSRMITAYGEPDLPDLGRDMAKHRMARMSNNSMLRYQNDVMRAANSSIAGSGIDWRRIAGRIATTYGRRLPEIRLHLGNQTESALKKARIVAISLVMPFINFQGPSNQSVAQCTRGFTSSIDPQNLAWSEFKLLTAIETIHARICTTVFGFYEAFRELQPVSSEQSTEDSGTDWKGRAGEWQRKFIELEQFLDWKMWNACKEVCKPDEVCYQPIWPVARTIYHLPGKNPTPDEPFEPHCVNVDWYAFHP</sequence>
<name>A0A0C3AUU2_SERVB</name>
<evidence type="ECO:0000256" key="1">
    <source>
        <dbReference type="SAM" id="MobiDB-lite"/>
    </source>
</evidence>
<dbReference type="EMBL" id="KN824332">
    <property type="protein sequence ID" value="KIM23799.1"/>
    <property type="molecule type" value="Genomic_DNA"/>
</dbReference>
<organism evidence="2 3">
    <name type="scientific">Serendipita vermifera MAFF 305830</name>
    <dbReference type="NCBI Taxonomy" id="933852"/>
    <lineage>
        <taxon>Eukaryota</taxon>
        <taxon>Fungi</taxon>
        <taxon>Dikarya</taxon>
        <taxon>Basidiomycota</taxon>
        <taxon>Agaricomycotina</taxon>
        <taxon>Agaricomycetes</taxon>
        <taxon>Sebacinales</taxon>
        <taxon>Serendipitaceae</taxon>
        <taxon>Serendipita</taxon>
    </lineage>
</organism>
<reference evidence="2 3" key="1">
    <citation type="submission" date="2014-04" db="EMBL/GenBank/DDBJ databases">
        <authorList>
            <consortium name="DOE Joint Genome Institute"/>
            <person name="Kuo A."/>
            <person name="Zuccaro A."/>
            <person name="Kohler A."/>
            <person name="Nagy L.G."/>
            <person name="Floudas D."/>
            <person name="Copeland A."/>
            <person name="Barry K.W."/>
            <person name="Cichocki N."/>
            <person name="Veneault-Fourrey C."/>
            <person name="LaButti K."/>
            <person name="Lindquist E.A."/>
            <person name="Lipzen A."/>
            <person name="Lundell T."/>
            <person name="Morin E."/>
            <person name="Murat C."/>
            <person name="Sun H."/>
            <person name="Tunlid A."/>
            <person name="Henrissat B."/>
            <person name="Grigoriev I.V."/>
            <person name="Hibbett D.S."/>
            <person name="Martin F."/>
            <person name="Nordberg H.P."/>
            <person name="Cantor M.N."/>
            <person name="Hua S.X."/>
        </authorList>
    </citation>
    <scope>NUCLEOTIDE SEQUENCE [LARGE SCALE GENOMIC DNA]</scope>
    <source>
        <strain evidence="2 3">MAFF 305830</strain>
    </source>
</reference>
<accession>A0A0C3AUU2</accession>
<feature type="region of interest" description="Disordered" evidence="1">
    <location>
        <begin position="89"/>
        <end position="121"/>
    </location>
</feature>
<dbReference type="PANTHER" id="PTHR35204">
    <property type="entry name" value="YALI0A21131P"/>
    <property type="match status" value="1"/>
</dbReference>
<feature type="compositionally biased region" description="Pro residues" evidence="1">
    <location>
        <begin position="98"/>
        <end position="111"/>
    </location>
</feature>
<dbReference type="STRING" id="933852.A0A0C3AUU2"/>
<dbReference type="Proteomes" id="UP000054097">
    <property type="component" value="Unassembled WGS sequence"/>
</dbReference>
<protein>
    <submittedName>
        <fullName evidence="2">Uncharacterized protein</fullName>
    </submittedName>
</protein>
<dbReference type="InterPro" id="IPR038921">
    <property type="entry name" value="YOR389W-like"/>
</dbReference>
<keyword evidence="3" id="KW-1185">Reference proteome</keyword>
<proteinExistence type="predicted"/>
<dbReference type="OrthoDB" id="10261782at2759"/>
<dbReference type="AlphaFoldDB" id="A0A0C3AUU2"/>
<dbReference type="HOGENOM" id="CLU_017366_2_1_1"/>
<reference evidence="3" key="2">
    <citation type="submission" date="2015-01" db="EMBL/GenBank/DDBJ databases">
        <title>Evolutionary Origins and Diversification of the Mycorrhizal Mutualists.</title>
        <authorList>
            <consortium name="DOE Joint Genome Institute"/>
            <consortium name="Mycorrhizal Genomics Consortium"/>
            <person name="Kohler A."/>
            <person name="Kuo A."/>
            <person name="Nagy L.G."/>
            <person name="Floudas D."/>
            <person name="Copeland A."/>
            <person name="Barry K.W."/>
            <person name="Cichocki N."/>
            <person name="Veneault-Fourrey C."/>
            <person name="LaButti K."/>
            <person name="Lindquist E.A."/>
            <person name="Lipzen A."/>
            <person name="Lundell T."/>
            <person name="Morin E."/>
            <person name="Murat C."/>
            <person name="Riley R."/>
            <person name="Ohm R."/>
            <person name="Sun H."/>
            <person name="Tunlid A."/>
            <person name="Henrissat B."/>
            <person name="Grigoriev I.V."/>
            <person name="Hibbett D.S."/>
            <person name="Martin F."/>
        </authorList>
    </citation>
    <scope>NUCLEOTIDE SEQUENCE [LARGE SCALE GENOMIC DNA]</scope>
    <source>
        <strain evidence="3">MAFF 305830</strain>
    </source>
</reference>